<dbReference type="GO" id="GO:0004674">
    <property type="term" value="F:protein serine/threonine kinase activity"/>
    <property type="evidence" value="ECO:0007669"/>
    <property type="project" value="UniProtKB-KW"/>
</dbReference>
<evidence type="ECO:0000256" key="1">
    <source>
        <dbReference type="ARBA" id="ARBA00022527"/>
    </source>
</evidence>
<organism evidence="9 10">
    <name type="scientific">Gonium pectorale</name>
    <name type="common">Green alga</name>
    <dbReference type="NCBI Taxonomy" id="33097"/>
    <lineage>
        <taxon>Eukaryota</taxon>
        <taxon>Viridiplantae</taxon>
        <taxon>Chlorophyta</taxon>
        <taxon>core chlorophytes</taxon>
        <taxon>Chlorophyceae</taxon>
        <taxon>CS clade</taxon>
        <taxon>Chlamydomonadales</taxon>
        <taxon>Volvocaceae</taxon>
        <taxon>Gonium</taxon>
    </lineage>
</organism>
<dbReference type="InterPro" id="IPR002035">
    <property type="entry name" value="VWF_A"/>
</dbReference>
<name>A0A150GZU7_GONPE</name>
<dbReference type="SUPFAM" id="SSF56112">
    <property type="entry name" value="Protein kinase-like (PK-like)"/>
    <property type="match status" value="1"/>
</dbReference>
<keyword evidence="10" id="KW-1185">Reference proteome</keyword>
<evidence type="ECO:0000256" key="5">
    <source>
        <dbReference type="ARBA" id="ARBA00022840"/>
    </source>
</evidence>
<feature type="domain" description="VWFA" evidence="7">
    <location>
        <begin position="45"/>
        <end position="276"/>
    </location>
</feature>
<evidence type="ECO:0000256" key="6">
    <source>
        <dbReference type="SAM" id="MobiDB-lite"/>
    </source>
</evidence>
<dbReference type="SUPFAM" id="SSF53300">
    <property type="entry name" value="vWA-like"/>
    <property type="match status" value="1"/>
</dbReference>
<reference evidence="10" key="1">
    <citation type="journal article" date="2016" name="Nat. Commun.">
        <title>The Gonium pectorale genome demonstrates co-option of cell cycle regulation during the evolution of multicellularity.</title>
        <authorList>
            <person name="Hanschen E.R."/>
            <person name="Marriage T.N."/>
            <person name="Ferris P.J."/>
            <person name="Hamaji T."/>
            <person name="Toyoda A."/>
            <person name="Fujiyama A."/>
            <person name="Neme R."/>
            <person name="Noguchi H."/>
            <person name="Minakuchi Y."/>
            <person name="Suzuki M."/>
            <person name="Kawai-Toyooka H."/>
            <person name="Smith D.R."/>
            <person name="Sparks H."/>
            <person name="Anderson J."/>
            <person name="Bakaric R."/>
            <person name="Luria V."/>
            <person name="Karger A."/>
            <person name="Kirschner M.W."/>
            <person name="Durand P.M."/>
            <person name="Michod R.E."/>
            <person name="Nozaki H."/>
            <person name="Olson B.J."/>
        </authorList>
    </citation>
    <scope>NUCLEOTIDE SEQUENCE [LARGE SCALE GENOMIC DNA]</scope>
    <source>
        <strain evidence="10">NIES-2863</strain>
    </source>
</reference>
<dbReference type="Gene3D" id="3.30.200.20">
    <property type="entry name" value="Phosphorylase Kinase, domain 1"/>
    <property type="match status" value="1"/>
</dbReference>
<dbReference type="Gene3D" id="3.20.200.10">
    <property type="entry name" value="MHCK/EF2 kinase"/>
    <property type="match status" value="1"/>
</dbReference>
<keyword evidence="2" id="KW-0808">Transferase</keyword>
<dbReference type="InterPro" id="IPR036465">
    <property type="entry name" value="vWFA_dom_sf"/>
</dbReference>
<dbReference type="PROSITE" id="PS50234">
    <property type="entry name" value="VWFA"/>
    <property type="match status" value="1"/>
</dbReference>
<dbReference type="OrthoDB" id="543536at2759"/>
<accession>A0A150GZU7</accession>
<keyword evidence="4" id="KW-0418">Kinase</keyword>
<evidence type="ECO:0000256" key="4">
    <source>
        <dbReference type="ARBA" id="ARBA00022777"/>
    </source>
</evidence>
<feature type="region of interest" description="Disordered" evidence="6">
    <location>
        <begin position="19"/>
        <end position="38"/>
    </location>
</feature>
<sequence>MQGIVYITDETSRHEITSWKQAEAQGPAPPPLGGGLGGGGSASWHVVVIVDHSGSMRTCDVPGYPTRTAAVYDCLARDLVEPQVKLGNVGGKIEMSLIEMNEGSFTVFERSTPDQALLDYIKGCASRHARSHGNYLPALDLALELFYEDVGHSRHAFLVFLSDGAPSDHSCPYDEWKCAHGHPVWQPYGRRLARCPAFPSCTDTPLSERLEAACVERVRRIGDLLGRDRVHVHTVAFGPPDENYRVLQSMAKALPGGSFQKLGLSAGCLRTAFSSLTSSLTTLRTVAAGPGIKLTPRSDIGPQTQRQALAEYTQLVNGSGWDLYCGSRCVYKHKYDVQQRAFVDVGLFRTPKALELVRTYAASGIQIGVAHATRSFAQGAERVVHQFSEAFTLDGGRTAYCFGPRMVAKSTRFTEHLSNAAFHRTFCRTQAEAEDFAQLFNRRLGRGPEWQVRFLPCFVYALLDRNHRQFEVLVEEELEGQFTKWNDNAGGVQRAGGGGVGSQLGGIVEGDEEEDSDDDYYGEVSSAPREATVEEVPQCFSHFTFIHSGGRKLVCDLQGVWNSTDGFTLTDPVIHHHSGSKKNGATDKGQTGISNFFATHKCGPLCRRLGFAY</sequence>
<evidence type="ECO:0000313" key="9">
    <source>
        <dbReference type="EMBL" id="KXZ55304.1"/>
    </source>
</evidence>
<dbReference type="InterPro" id="IPR011009">
    <property type="entry name" value="Kinase-like_dom_sf"/>
</dbReference>
<evidence type="ECO:0008006" key="11">
    <source>
        <dbReference type="Google" id="ProtNLM"/>
    </source>
</evidence>
<gene>
    <name evidence="9" type="ORF">GPECTOR_3g439</name>
</gene>
<evidence type="ECO:0000256" key="3">
    <source>
        <dbReference type="ARBA" id="ARBA00022741"/>
    </source>
</evidence>
<dbReference type="SMART" id="SM00811">
    <property type="entry name" value="Alpha_kinase"/>
    <property type="match status" value="1"/>
</dbReference>
<comment type="caution">
    <text evidence="9">The sequence shown here is derived from an EMBL/GenBank/DDBJ whole genome shotgun (WGS) entry which is preliminary data.</text>
</comment>
<dbReference type="CDD" id="cd00198">
    <property type="entry name" value="vWFA"/>
    <property type="match status" value="1"/>
</dbReference>
<dbReference type="Gene3D" id="3.40.50.410">
    <property type="entry name" value="von Willebrand factor, type A domain"/>
    <property type="match status" value="1"/>
</dbReference>
<dbReference type="AlphaFoldDB" id="A0A150GZU7"/>
<evidence type="ECO:0000256" key="2">
    <source>
        <dbReference type="ARBA" id="ARBA00022679"/>
    </source>
</evidence>
<dbReference type="EMBL" id="LSYV01000004">
    <property type="protein sequence ID" value="KXZ55304.1"/>
    <property type="molecule type" value="Genomic_DNA"/>
</dbReference>
<keyword evidence="5" id="KW-0067">ATP-binding</keyword>
<evidence type="ECO:0000313" key="10">
    <source>
        <dbReference type="Proteomes" id="UP000075714"/>
    </source>
</evidence>
<dbReference type="Proteomes" id="UP000075714">
    <property type="component" value="Unassembled WGS sequence"/>
</dbReference>
<dbReference type="InterPro" id="IPR051852">
    <property type="entry name" value="Alpha-type_PK"/>
</dbReference>
<dbReference type="GO" id="GO:0005524">
    <property type="term" value="F:ATP binding"/>
    <property type="evidence" value="ECO:0007669"/>
    <property type="project" value="UniProtKB-KW"/>
</dbReference>
<feature type="domain" description="Alpha-type protein kinase" evidence="8">
    <location>
        <begin position="352"/>
        <end position="613"/>
    </location>
</feature>
<dbReference type="PROSITE" id="PS51158">
    <property type="entry name" value="ALPHA_KINASE"/>
    <property type="match status" value="1"/>
</dbReference>
<evidence type="ECO:0000259" key="8">
    <source>
        <dbReference type="PROSITE" id="PS51158"/>
    </source>
</evidence>
<keyword evidence="3" id="KW-0547">Nucleotide-binding</keyword>
<proteinExistence type="predicted"/>
<dbReference type="PANTHER" id="PTHR45992">
    <property type="entry name" value="EUKARYOTIC ELONGATION FACTOR 2 KINASE-RELATED"/>
    <property type="match status" value="1"/>
</dbReference>
<evidence type="ECO:0000259" key="7">
    <source>
        <dbReference type="PROSITE" id="PS50234"/>
    </source>
</evidence>
<keyword evidence="1" id="KW-0723">Serine/threonine-protein kinase</keyword>
<dbReference type="Pfam" id="PF02816">
    <property type="entry name" value="Alpha_kinase"/>
    <property type="match status" value="1"/>
</dbReference>
<dbReference type="PANTHER" id="PTHR45992:SF11">
    <property type="entry name" value="ALPHA-TYPE PROTEIN KINASE DOMAIN-CONTAINING PROTEIN"/>
    <property type="match status" value="1"/>
</dbReference>
<dbReference type="InterPro" id="IPR004166">
    <property type="entry name" value="a-kinase_dom"/>
</dbReference>
<protein>
    <recommendedName>
        <fullName evidence="11">Alpha-type protein kinase domain-containing protein</fullName>
    </recommendedName>
</protein>